<proteinExistence type="predicted"/>
<gene>
    <name evidence="1" type="ORF">FLP30_11325</name>
</gene>
<dbReference type="SUPFAM" id="SSF53254">
    <property type="entry name" value="Phosphoglycerate mutase-like"/>
    <property type="match status" value="1"/>
</dbReference>
<dbReference type="KEGG" id="acek:FLP30_11325"/>
<dbReference type="Proteomes" id="UP000324536">
    <property type="component" value="Chromosome"/>
</dbReference>
<dbReference type="EMBL" id="CP043506">
    <property type="protein sequence ID" value="QEO18233.1"/>
    <property type="molecule type" value="Genomic_DNA"/>
</dbReference>
<evidence type="ECO:0000313" key="2">
    <source>
        <dbReference type="Proteomes" id="UP000324536"/>
    </source>
</evidence>
<keyword evidence="2" id="KW-1185">Reference proteome</keyword>
<dbReference type="Gene3D" id="3.40.50.1240">
    <property type="entry name" value="Phosphoglycerate mutase-like"/>
    <property type="match status" value="1"/>
</dbReference>
<protein>
    <submittedName>
        <fullName evidence="1">Histidine phosphatase family protein</fullName>
    </submittedName>
</protein>
<dbReference type="Pfam" id="PF00300">
    <property type="entry name" value="His_Phos_1"/>
    <property type="match status" value="1"/>
</dbReference>
<reference evidence="1 2" key="1">
    <citation type="submission" date="2019-09" db="EMBL/GenBank/DDBJ databases">
        <title>Genome sequencing of strain KACC 21233.</title>
        <authorList>
            <person name="Heo J."/>
            <person name="Kim S.-J."/>
            <person name="Kim J.-S."/>
            <person name="Hong S.-B."/>
            <person name="Kwon S.-W."/>
        </authorList>
    </citation>
    <scope>NUCLEOTIDE SEQUENCE [LARGE SCALE GENOMIC DNA]</scope>
    <source>
        <strain evidence="1 2">KACC 21233</strain>
    </source>
</reference>
<name>A0A5C1YR55_9PROT</name>
<dbReference type="OrthoDB" id="7502553at2"/>
<dbReference type="InterPro" id="IPR029033">
    <property type="entry name" value="His_PPase_superfam"/>
</dbReference>
<dbReference type="RefSeq" id="WP_149279895.1">
    <property type="nucleotide sequence ID" value="NZ_CP043506.1"/>
</dbReference>
<sequence>MKLFCIASSAPADMRRGFIPARNSLSELEAGSAAWLQTVEPQCLMIIGPDVSLMGQPCFEQNIQVVPALSDRDHGEWHGRNLRDLSPTALRDWLNDPQFSPPSGESAGAVFDRIGGWLGSLANDASHRVIIARPAVIRMLLIHGLGGGVEMVGRLDVPPSSRSDMSYHMGWRVSRIGVPLG</sequence>
<evidence type="ECO:0000313" key="1">
    <source>
        <dbReference type="EMBL" id="QEO18233.1"/>
    </source>
</evidence>
<accession>A0A5C1YR55</accession>
<dbReference type="InterPro" id="IPR013078">
    <property type="entry name" value="His_Pase_superF_clade-1"/>
</dbReference>
<dbReference type="AlphaFoldDB" id="A0A5C1YR55"/>
<organism evidence="1 2">
    <name type="scientific">Acetobacter vaccinii</name>
    <dbReference type="NCBI Taxonomy" id="2592655"/>
    <lineage>
        <taxon>Bacteria</taxon>
        <taxon>Pseudomonadati</taxon>
        <taxon>Pseudomonadota</taxon>
        <taxon>Alphaproteobacteria</taxon>
        <taxon>Acetobacterales</taxon>
        <taxon>Acetobacteraceae</taxon>
        <taxon>Acetobacter</taxon>
    </lineage>
</organism>